<dbReference type="EMBL" id="JBBKAM010000002">
    <property type="protein sequence ID" value="MEJ8641328.1"/>
    <property type="molecule type" value="Genomic_DNA"/>
</dbReference>
<protein>
    <submittedName>
        <fullName evidence="1">Uncharacterized protein</fullName>
    </submittedName>
</protein>
<evidence type="ECO:0000313" key="1">
    <source>
        <dbReference type="EMBL" id="MEJ8641328.1"/>
    </source>
</evidence>
<comment type="caution">
    <text evidence="1">The sequence shown here is derived from an EMBL/GenBank/DDBJ whole genome shotgun (WGS) entry which is preliminary data.</text>
</comment>
<name>A0ABU8U0D5_9ACTN</name>
<organism evidence="1 2">
    <name type="scientific">Streptomyces caledonius</name>
    <dbReference type="NCBI Taxonomy" id="3134107"/>
    <lineage>
        <taxon>Bacteria</taxon>
        <taxon>Bacillati</taxon>
        <taxon>Actinomycetota</taxon>
        <taxon>Actinomycetes</taxon>
        <taxon>Kitasatosporales</taxon>
        <taxon>Streptomycetaceae</taxon>
        <taxon>Streptomyces</taxon>
    </lineage>
</organism>
<dbReference type="Proteomes" id="UP001382904">
    <property type="component" value="Unassembled WGS sequence"/>
</dbReference>
<proteinExistence type="predicted"/>
<keyword evidence="2" id="KW-1185">Reference proteome</keyword>
<reference evidence="1 2" key="1">
    <citation type="submission" date="2024-03" db="EMBL/GenBank/DDBJ databases">
        <title>Novel Streptomyces species of biotechnological and ecological value are a feature of Machair soil.</title>
        <authorList>
            <person name="Prole J.R."/>
            <person name="Goodfellow M."/>
            <person name="Allenby N."/>
            <person name="Ward A.C."/>
        </authorList>
    </citation>
    <scope>NUCLEOTIDE SEQUENCE [LARGE SCALE GENOMIC DNA]</scope>
    <source>
        <strain evidence="1 2">MS1.HAVA.3</strain>
    </source>
</reference>
<accession>A0ABU8U0D5</accession>
<evidence type="ECO:0000313" key="2">
    <source>
        <dbReference type="Proteomes" id="UP001382904"/>
    </source>
</evidence>
<gene>
    <name evidence="1" type="ORF">WKI68_07275</name>
</gene>
<sequence length="82" mass="8992">MRPDGSLYGEGQGIIMTREGDTVTWRGQGIGHFDDSGGVHWRGSIFYETGSPRFAELAGTAGVFEFDTEESGKVASKVYQWN</sequence>